<keyword evidence="4 13" id="KW-0812">Transmembrane</keyword>
<keyword evidence="9" id="KW-0443">Lipid metabolism</keyword>
<keyword evidence="12" id="KW-0753">Steroid metabolism</keyword>
<comment type="similarity">
    <text evidence="2">Belongs to the ERG28 family.</text>
</comment>
<comment type="subcellular location">
    <subcellularLocation>
        <location evidence="1">Endoplasmic reticulum membrane</location>
        <topology evidence="1">Multi-pass membrane protein</topology>
    </subcellularLocation>
</comment>
<feature type="transmembrane region" description="Helical" evidence="13">
    <location>
        <begin position="15"/>
        <end position="34"/>
    </location>
</feature>
<evidence type="ECO:0000256" key="7">
    <source>
        <dbReference type="ARBA" id="ARBA00022989"/>
    </source>
</evidence>
<feature type="transmembrane region" description="Helical" evidence="13">
    <location>
        <begin position="149"/>
        <end position="168"/>
    </location>
</feature>
<evidence type="ECO:0000256" key="13">
    <source>
        <dbReference type="SAM" id="Phobius"/>
    </source>
</evidence>
<keyword evidence="8" id="KW-0756">Sterol biosynthesis</keyword>
<evidence type="ECO:0000256" key="11">
    <source>
        <dbReference type="ARBA" id="ARBA00023166"/>
    </source>
</evidence>
<evidence type="ECO:0000256" key="3">
    <source>
        <dbReference type="ARBA" id="ARBA00022516"/>
    </source>
</evidence>
<dbReference type="GO" id="GO:0030674">
    <property type="term" value="F:protein-macromolecule adaptor activity"/>
    <property type="evidence" value="ECO:0007669"/>
    <property type="project" value="TreeGrafter"/>
</dbReference>
<dbReference type="EMBL" id="JAPDFR010000005">
    <property type="protein sequence ID" value="KAK0386089.1"/>
    <property type="molecule type" value="Genomic_DNA"/>
</dbReference>
<evidence type="ECO:0000256" key="12">
    <source>
        <dbReference type="ARBA" id="ARBA00023221"/>
    </source>
</evidence>
<dbReference type="PANTHER" id="PTHR15451">
    <property type="entry name" value="ERGOSTEROL BIOSYNTHETIC PROTEIN 28-RELATED"/>
    <property type="match status" value="1"/>
</dbReference>
<organism evidence="14 15">
    <name type="scientific">Sarocladium strictum</name>
    <name type="common">Black bundle disease fungus</name>
    <name type="synonym">Acremonium strictum</name>
    <dbReference type="NCBI Taxonomy" id="5046"/>
    <lineage>
        <taxon>Eukaryota</taxon>
        <taxon>Fungi</taxon>
        <taxon>Dikarya</taxon>
        <taxon>Ascomycota</taxon>
        <taxon>Pezizomycotina</taxon>
        <taxon>Sordariomycetes</taxon>
        <taxon>Hypocreomycetidae</taxon>
        <taxon>Hypocreales</taxon>
        <taxon>Sarocladiaceae</taxon>
        <taxon>Sarocladium</taxon>
    </lineage>
</organism>
<evidence type="ECO:0000256" key="10">
    <source>
        <dbReference type="ARBA" id="ARBA00023136"/>
    </source>
</evidence>
<evidence type="ECO:0000256" key="2">
    <source>
        <dbReference type="ARBA" id="ARBA00005377"/>
    </source>
</evidence>
<dbReference type="GO" id="GO:0016126">
    <property type="term" value="P:sterol biosynthetic process"/>
    <property type="evidence" value="ECO:0007669"/>
    <property type="project" value="UniProtKB-KW"/>
</dbReference>
<keyword evidence="5" id="KW-0256">Endoplasmic reticulum</keyword>
<evidence type="ECO:0000256" key="9">
    <source>
        <dbReference type="ARBA" id="ARBA00023098"/>
    </source>
</evidence>
<gene>
    <name evidence="14" type="ORF">NLU13_5926</name>
</gene>
<evidence type="ECO:0000313" key="14">
    <source>
        <dbReference type="EMBL" id="KAK0386089.1"/>
    </source>
</evidence>
<name>A0AA39L6Y4_SARSR</name>
<evidence type="ECO:0000256" key="1">
    <source>
        <dbReference type="ARBA" id="ARBA00004477"/>
    </source>
</evidence>
<protein>
    <recommendedName>
        <fullName evidence="16">Ergosterol biosynthetic protein 28</fullName>
    </recommendedName>
</protein>
<dbReference type="AlphaFoldDB" id="A0AA39L6Y4"/>
<evidence type="ECO:0000256" key="8">
    <source>
        <dbReference type="ARBA" id="ARBA00023011"/>
    </source>
</evidence>
<evidence type="ECO:0000256" key="5">
    <source>
        <dbReference type="ARBA" id="ARBA00022824"/>
    </source>
</evidence>
<keyword evidence="10 13" id="KW-0472">Membrane</keyword>
<sequence length="172" mass="19599">MDALKPYLPQGDGLLPYYMLILSLTSIGNSIQTYRTLHFTRRVYNGLFVRNTKLPKPKEQGFSPEDRTDKLVPVAQNDPKGTDQLTPLAGRLFGTWTTIACLVRLYAAYNLHIGPMYDIAIWTYVVAFGHFASELFIYKSMTFGMPQFFPFLFASTALIWMPSVRSHYVQVA</sequence>
<dbReference type="Proteomes" id="UP001175261">
    <property type="component" value="Unassembled WGS sequence"/>
</dbReference>
<dbReference type="Pfam" id="PF03694">
    <property type="entry name" value="Erg28"/>
    <property type="match status" value="1"/>
</dbReference>
<keyword evidence="7 13" id="KW-1133">Transmembrane helix</keyword>
<keyword evidence="15" id="KW-1185">Reference proteome</keyword>
<dbReference type="GO" id="GO:0005789">
    <property type="term" value="C:endoplasmic reticulum membrane"/>
    <property type="evidence" value="ECO:0007669"/>
    <property type="project" value="UniProtKB-SubCell"/>
</dbReference>
<evidence type="ECO:0008006" key="16">
    <source>
        <dbReference type="Google" id="ProtNLM"/>
    </source>
</evidence>
<evidence type="ECO:0000313" key="15">
    <source>
        <dbReference type="Proteomes" id="UP001175261"/>
    </source>
</evidence>
<accession>A0AA39L6Y4</accession>
<keyword evidence="11" id="KW-1207">Sterol metabolism</keyword>
<proteinExistence type="inferred from homology"/>
<keyword evidence="3" id="KW-0444">Lipid biosynthesis</keyword>
<evidence type="ECO:0000256" key="6">
    <source>
        <dbReference type="ARBA" id="ARBA00022955"/>
    </source>
</evidence>
<dbReference type="InterPro" id="IPR005352">
    <property type="entry name" value="Erg28"/>
</dbReference>
<reference evidence="14" key="1">
    <citation type="submission" date="2022-10" db="EMBL/GenBank/DDBJ databases">
        <title>Determination and structural analysis of whole genome sequence of Sarocladium strictum F4-1.</title>
        <authorList>
            <person name="Hu L."/>
            <person name="Jiang Y."/>
        </authorList>
    </citation>
    <scope>NUCLEOTIDE SEQUENCE</scope>
    <source>
        <strain evidence="14">F4-1</strain>
    </source>
</reference>
<evidence type="ECO:0000256" key="4">
    <source>
        <dbReference type="ARBA" id="ARBA00022692"/>
    </source>
</evidence>
<comment type="caution">
    <text evidence="14">The sequence shown here is derived from an EMBL/GenBank/DDBJ whole genome shotgun (WGS) entry which is preliminary data.</text>
</comment>
<keyword evidence="6" id="KW-0752">Steroid biosynthesis</keyword>
<dbReference type="PANTHER" id="PTHR15451:SF19">
    <property type="entry name" value="ERGOSTEROL BIOSYNTHETIC PROTEIN 28 HOMOLOG"/>
    <property type="match status" value="1"/>
</dbReference>